<reference evidence="7 8" key="1">
    <citation type="submission" date="2014-02" db="EMBL/GenBank/DDBJ databases">
        <title>Draft genome sequence of Lysinibacillus massiliensis CCUG 49529.</title>
        <authorList>
            <person name="Zhang F."/>
            <person name="Wang G."/>
            <person name="Zhang L."/>
        </authorList>
    </citation>
    <scope>NUCLEOTIDE SEQUENCE [LARGE SCALE GENOMIC DNA]</scope>
    <source>
        <strain evidence="7 8">CCUG 49529</strain>
    </source>
</reference>
<evidence type="ECO:0000256" key="6">
    <source>
        <dbReference type="SAM" id="Phobius"/>
    </source>
</evidence>
<dbReference type="EMBL" id="JPVQ01000029">
    <property type="protein sequence ID" value="KGR89977.1"/>
    <property type="molecule type" value="Genomic_DNA"/>
</dbReference>
<dbReference type="eggNOG" id="COG1295">
    <property type="taxonomic scope" value="Bacteria"/>
</dbReference>
<feature type="transmembrane region" description="Helical" evidence="6">
    <location>
        <begin position="268"/>
        <end position="291"/>
    </location>
</feature>
<keyword evidence="4 6" id="KW-1133">Transmembrane helix</keyword>
<dbReference type="InterPro" id="IPR017039">
    <property type="entry name" value="Virul_fac_BrkB"/>
</dbReference>
<evidence type="ECO:0000256" key="2">
    <source>
        <dbReference type="ARBA" id="ARBA00022475"/>
    </source>
</evidence>
<proteinExistence type="predicted"/>
<gene>
    <name evidence="7" type="ORF">CD30_14305</name>
</gene>
<comment type="caution">
    <text evidence="7">The sequence shown here is derived from an EMBL/GenBank/DDBJ whole genome shotgun (WGS) entry which is preliminary data.</text>
</comment>
<dbReference type="Pfam" id="PF03631">
    <property type="entry name" value="Virul_fac_BrkB"/>
    <property type="match status" value="1"/>
</dbReference>
<evidence type="ECO:0000256" key="1">
    <source>
        <dbReference type="ARBA" id="ARBA00004651"/>
    </source>
</evidence>
<evidence type="ECO:0000256" key="3">
    <source>
        <dbReference type="ARBA" id="ARBA00022692"/>
    </source>
</evidence>
<dbReference type="PANTHER" id="PTHR30213:SF0">
    <property type="entry name" value="UPF0761 MEMBRANE PROTEIN YIHY"/>
    <property type="match status" value="1"/>
</dbReference>
<feature type="transmembrane region" description="Helical" evidence="6">
    <location>
        <begin position="55"/>
        <end position="77"/>
    </location>
</feature>
<dbReference type="RefSeq" id="WP_036178016.1">
    <property type="nucleotide sequence ID" value="NZ_AVCZ01000029.1"/>
</dbReference>
<keyword evidence="2" id="KW-1003">Cell membrane</keyword>
<dbReference type="AlphaFoldDB" id="A0A0A3JSJ2"/>
<organism evidence="7 8">
    <name type="scientific">Ureibacillus massiliensis 4400831 = CIP 108448 = CCUG 49529</name>
    <dbReference type="NCBI Taxonomy" id="1211035"/>
    <lineage>
        <taxon>Bacteria</taxon>
        <taxon>Bacillati</taxon>
        <taxon>Bacillota</taxon>
        <taxon>Bacilli</taxon>
        <taxon>Bacillales</taxon>
        <taxon>Caryophanaceae</taxon>
        <taxon>Ureibacillus</taxon>
    </lineage>
</organism>
<dbReference type="PIRSF" id="PIRSF035875">
    <property type="entry name" value="RNase_BN"/>
    <property type="match status" value="1"/>
</dbReference>
<dbReference type="GO" id="GO:0005886">
    <property type="term" value="C:plasma membrane"/>
    <property type="evidence" value="ECO:0007669"/>
    <property type="project" value="UniProtKB-SubCell"/>
</dbReference>
<name>A0A0A3JSJ2_9BACL</name>
<sequence length="312" mass="35397">MSKDKKQAENKSPNFIQSIIFPDESKVNILTFKGMVQDLILRMYAVDVSGLGAQLAYFFLLSFFPLLIFLVALLPFLNLNQQHVFDFMESMVPTEVFLLTQGTLVEILTSQNNGGILSLSIIGTIWSASRGVDALIKALNEAYNTKPKHGLVVRAWSVVFTIALVVIILIVLMLPIFGLRYGYTLFGYFGFEQSFISIWQYVQWGLPPLLIFIVLTLLYWVVPNTDPRLKLRSVIPGTIFSTVAWVVLIYAFTFYINNFGNIFSTYGSIASVIVLMLWLYFTGMILIYGGLINATIQRRRLAKIEKKKQLKN</sequence>
<evidence type="ECO:0000313" key="7">
    <source>
        <dbReference type="EMBL" id="KGR89977.1"/>
    </source>
</evidence>
<dbReference type="PANTHER" id="PTHR30213">
    <property type="entry name" value="INNER MEMBRANE PROTEIN YHJD"/>
    <property type="match status" value="1"/>
</dbReference>
<feature type="transmembrane region" description="Helical" evidence="6">
    <location>
        <begin position="234"/>
        <end position="256"/>
    </location>
</feature>
<comment type="subcellular location">
    <subcellularLocation>
        <location evidence="1">Cell membrane</location>
        <topology evidence="1">Multi-pass membrane protein</topology>
    </subcellularLocation>
</comment>
<feature type="transmembrane region" description="Helical" evidence="6">
    <location>
        <begin position="201"/>
        <end position="222"/>
    </location>
</feature>
<accession>A0A0A3JSJ2</accession>
<protein>
    <submittedName>
        <fullName evidence="7">Ribonuclease</fullName>
    </submittedName>
</protein>
<keyword evidence="5 6" id="KW-0472">Membrane</keyword>
<keyword evidence="3 6" id="KW-0812">Transmembrane</keyword>
<evidence type="ECO:0000256" key="4">
    <source>
        <dbReference type="ARBA" id="ARBA00022989"/>
    </source>
</evidence>
<dbReference type="NCBIfam" id="TIGR00765">
    <property type="entry name" value="yihY_not_rbn"/>
    <property type="match status" value="1"/>
</dbReference>
<keyword evidence="8" id="KW-1185">Reference proteome</keyword>
<dbReference type="Proteomes" id="UP000030595">
    <property type="component" value="Unassembled WGS sequence"/>
</dbReference>
<feature type="transmembrane region" description="Helical" evidence="6">
    <location>
        <begin position="155"/>
        <end position="181"/>
    </location>
</feature>
<evidence type="ECO:0000313" key="8">
    <source>
        <dbReference type="Proteomes" id="UP000030595"/>
    </source>
</evidence>
<evidence type="ECO:0000256" key="5">
    <source>
        <dbReference type="ARBA" id="ARBA00023136"/>
    </source>
</evidence>